<dbReference type="CDD" id="cd00093">
    <property type="entry name" value="HTH_XRE"/>
    <property type="match status" value="1"/>
</dbReference>
<evidence type="ECO:0000313" key="3">
    <source>
        <dbReference type="Proteomes" id="UP000476696"/>
    </source>
</evidence>
<accession>A0A6M2AYA9</accession>
<dbReference type="InterPro" id="IPR041413">
    <property type="entry name" value="MLTR_LBD"/>
</dbReference>
<protein>
    <submittedName>
        <fullName evidence="2">Helix-turn-helix domain-containing protein</fullName>
    </submittedName>
</protein>
<name>A0A6M2AYA9_9GAMM</name>
<dbReference type="Gene3D" id="3.30.450.180">
    <property type="match status" value="1"/>
</dbReference>
<dbReference type="PANTHER" id="PTHR35010">
    <property type="entry name" value="BLL4672 PROTEIN-RELATED"/>
    <property type="match status" value="1"/>
</dbReference>
<sequence length="269" mass="30830">MSDAKIDKHRSRLREFGSFLQSRRARLSPEQVGLPSGFRRRTPGLRREEVAQLADIGSTWYTWLEQGRDVRPSVEVLDAISRALQLDPAEKHHLFTLAAISSSEEKPKTKEHVPDSLTRMLKALVGQPAYVLGCRWDILAWNDDAVRVFGDFGRLEGDHRNLMHMMFTSQSHRQILADWDTLAPLSLAMFRSDCAHYVGDPDFERLISLLKEESPEFRAWWPRHDVLQLPSTIKRITHPDEGHLAFEYLSLAVEGCPGMRFIVCTPCQL</sequence>
<evidence type="ECO:0000313" key="2">
    <source>
        <dbReference type="EMBL" id="NGX85878.1"/>
    </source>
</evidence>
<dbReference type="InterPro" id="IPR010982">
    <property type="entry name" value="Lambda_DNA-bd_dom_sf"/>
</dbReference>
<proteinExistence type="predicted"/>
<reference evidence="2 3" key="1">
    <citation type="submission" date="2020-01" db="EMBL/GenBank/DDBJ databases">
        <authorList>
            <person name="Lee S.D."/>
        </authorList>
    </citation>
    <scope>NUCLEOTIDE SEQUENCE [LARGE SCALE GENOMIC DNA]</scope>
    <source>
        <strain evidence="2 3">Lac-M11</strain>
    </source>
</reference>
<dbReference type="GO" id="GO:0003677">
    <property type="term" value="F:DNA binding"/>
    <property type="evidence" value="ECO:0007669"/>
    <property type="project" value="InterPro"/>
</dbReference>
<dbReference type="SUPFAM" id="SSF47413">
    <property type="entry name" value="lambda repressor-like DNA-binding domains"/>
    <property type="match status" value="1"/>
</dbReference>
<dbReference type="Pfam" id="PF17765">
    <property type="entry name" value="MLTR_LBD"/>
    <property type="match status" value="1"/>
</dbReference>
<dbReference type="Pfam" id="PF13560">
    <property type="entry name" value="HTH_31"/>
    <property type="match status" value="1"/>
</dbReference>
<organism evidence="2 3">
    <name type="scientific">Rahnella contaminans</name>
    <dbReference type="NCBI Taxonomy" id="2703882"/>
    <lineage>
        <taxon>Bacteria</taxon>
        <taxon>Pseudomonadati</taxon>
        <taxon>Pseudomonadota</taxon>
        <taxon>Gammaproteobacteria</taxon>
        <taxon>Enterobacterales</taxon>
        <taxon>Yersiniaceae</taxon>
        <taxon>Rahnella</taxon>
    </lineage>
</organism>
<feature type="domain" description="HTH cro/C1-type" evidence="1">
    <location>
        <begin position="19"/>
        <end position="91"/>
    </location>
</feature>
<dbReference type="Proteomes" id="UP000476696">
    <property type="component" value="Unassembled WGS sequence"/>
</dbReference>
<dbReference type="EMBL" id="JAADJS010000001">
    <property type="protein sequence ID" value="NGX85878.1"/>
    <property type="molecule type" value="Genomic_DNA"/>
</dbReference>
<dbReference type="RefSeq" id="WP_165057239.1">
    <property type="nucleotide sequence ID" value="NZ_JAADJS010000001.1"/>
</dbReference>
<reference evidence="2 3" key="2">
    <citation type="submission" date="2020-03" db="EMBL/GenBank/DDBJ databases">
        <title>Rahnella aceri sp. nov., isoated from traditional Jeju Makgeolli.</title>
        <authorList>
            <person name="Kim I.S."/>
            <person name="Jeon D."/>
        </authorList>
    </citation>
    <scope>NUCLEOTIDE SEQUENCE [LARGE SCALE GENOMIC DNA]</scope>
    <source>
        <strain evidence="2 3">Lac-M11</strain>
    </source>
</reference>
<evidence type="ECO:0000259" key="1">
    <source>
        <dbReference type="SMART" id="SM00530"/>
    </source>
</evidence>
<keyword evidence="3" id="KW-1185">Reference proteome</keyword>
<dbReference type="SMART" id="SM00530">
    <property type="entry name" value="HTH_XRE"/>
    <property type="match status" value="1"/>
</dbReference>
<dbReference type="AlphaFoldDB" id="A0A6M2AYA9"/>
<dbReference type="InterPro" id="IPR001387">
    <property type="entry name" value="Cro/C1-type_HTH"/>
</dbReference>
<comment type="caution">
    <text evidence="2">The sequence shown here is derived from an EMBL/GenBank/DDBJ whole genome shotgun (WGS) entry which is preliminary data.</text>
</comment>
<dbReference type="Gene3D" id="1.10.260.40">
    <property type="entry name" value="lambda repressor-like DNA-binding domains"/>
    <property type="match status" value="1"/>
</dbReference>
<gene>
    <name evidence="2" type="ORF">GW579_02105</name>
</gene>